<dbReference type="Gene3D" id="1.20.120.160">
    <property type="entry name" value="HPT domain"/>
    <property type="match status" value="1"/>
</dbReference>
<evidence type="ECO:0000256" key="2">
    <source>
        <dbReference type="PROSITE-ProRule" id="PRU00110"/>
    </source>
</evidence>
<accession>A0A7T4R2R4</accession>
<keyword evidence="2" id="KW-0597">Phosphoprotein</keyword>
<proteinExistence type="predicted"/>
<organism evidence="4 5">
    <name type="scientific">Spongiibacter nanhainus</name>
    <dbReference type="NCBI Taxonomy" id="2794344"/>
    <lineage>
        <taxon>Bacteria</taxon>
        <taxon>Pseudomonadati</taxon>
        <taxon>Pseudomonadota</taxon>
        <taxon>Gammaproteobacteria</taxon>
        <taxon>Cellvibrionales</taxon>
        <taxon>Spongiibacteraceae</taxon>
        <taxon>Spongiibacter</taxon>
    </lineage>
</organism>
<dbReference type="Pfam" id="PF01627">
    <property type="entry name" value="Hpt"/>
    <property type="match status" value="1"/>
</dbReference>
<sequence length="117" mass="13197">MAANTELLDEHRIRDITRNKASMIRSLSELFARELPGMLAGINAAHSDGDRNALAQAVHKLKSALGNFATGEFYQEVANLEHNAHQQDLKLWQADWLSTRERLDSLMQQLDLLGRDT</sequence>
<feature type="domain" description="HPt" evidence="3">
    <location>
        <begin position="20"/>
        <end position="117"/>
    </location>
</feature>
<keyword evidence="5" id="KW-1185">Reference proteome</keyword>
<gene>
    <name evidence="4" type="ORF">I6N98_05865</name>
</gene>
<dbReference type="KEGG" id="snan:I6N98_05865"/>
<evidence type="ECO:0000259" key="3">
    <source>
        <dbReference type="PROSITE" id="PS50894"/>
    </source>
</evidence>
<dbReference type="GO" id="GO:0000160">
    <property type="term" value="P:phosphorelay signal transduction system"/>
    <property type="evidence" value="ECO:0007669"/>
    <property type="project" value="UniProtKB-KW"/>
</dbReference>
<feature type="modified residue" description="Phosphohistidine" evidence="2">
    <location>
        <position position="59"/>
    </location>
</feature>
<dbReference type="GO" id="GO:0004672">
    <property type="term" value="F:protein kinase activity"/>
    <property type="evidence" value="ECO:0007669"/>
    <property type="project" value="UniProtKB-ARBA"/>
</dbReference>
<evidence type="ECO:0000313" key="4">
    <source>
        <dbReference type="EMBL" id="QQD19378.1"/>
    </source>
</evidence>
<dbReference type="SUPFAM" id="SSF47226">
    <property type="entry name" value="Histidine-containing phosphotransfer domain, HPT domain"/>
    <property type="match status" value="1"/>
</dbReference>
<name>A0A7T4R2R4_9GAMM</name>
<reference evidence="4 5" key="1">
    <citation type="submission" date="2020-12" db="EMBL/GenBank/DDBJ databases">
        <authorList>
            <person name="Shan Y."/>
        </authorList>
    </citation>
    <scope>NUCLEOTIDE SEQUENCE [LARGE SCALE GENOMIC DNA]</scope>
    <source>
        <strain evidence="5">csc3.9</strain>
    </source>
</reference>
<evidence type="ECO:0000313" key="5">
    <source>
        <dbReference type="Proteomes" id="UP000596063"/>
    </source>
</evidence>
<dbReference type="EMBL" id="CP066167">
    <property type="protein sequence ID" value="QQD19378.1"/>
    <property type="molecule type" value="Genomic_DNA"/>
</dbReference>
<dbReference type="InterPro" id="IPR008207">
    <property type="entry name" value="Sig_transdc_His_kin_Hpt_dom"/>
</dbReference>
<dbReference type="PROSITE" id="PS50894">
    <property type="entry name" value="HPT"/>
    <property type="match status" value="1"/>
</dbReference>
<keyword evidence="1" id="KW-0902">Two-component regulatory system</keyword>
<dbReference type="InterPro" id="IPR036641">
    <property type="entry name" value="HPT_dom_sf"/>
</dbReference>
<dbReference type="Proteomes" id="UP000596063">
    <property type="component" value="Chromosome"/>
</dbReference>
<dbReference type="AlphaFoldDB" id="A0A7T4R2R4"/>
<dbReference type="RefSeq" id="WP_198570863.1">
    <property type="nucleotide sequence ID" value="NZ_CP066167.1"/>
</dbReference>
<protein>
    <submittedName>
        <fullName evidence="4">Hpt domain-containing protein</fullName>
    </submittedName>
</protein>
<evidence type="ECO:0000256" key="1">
    <source>
        <dbReference type="ARBA" id="ARBA00023012"/>
    </source>
</evidence>